<protein>
    <recommendedName>
        <fullName evidence="6">Tetraspanin</fullName>
    </recommendedName>
</protein>
<evidence type="ECO:0000256" key="4">
    <source>
        <dbReference type="ARBA" id="ARBA00022989"/>
    </source>
</evidence>
<accession>A0A7M7P4I3</accession>
<dbReference type="Pfam" id="PF00335">
    <property type="entry name" value="Tetraspanin"/>
    <property type="match status" value="1"/>
</dbReference>
<evidence type="ECO:0000256" key="6">
    <source>
        <dbReference type="RuleBase" id="RU361218"/>
    </source>
</evidence>
<dbReference type="PANTHER" id="PTHR19282:SF544">
    <property type="entry name" value="TETRASPANIN"/>
    <property type="match status" value="1"/>
</dbReference>
<organism evidence="7 8">
    <name type="scientific">Strongylocentrotus purpuratus</name>
    <name type="common">Purple sea urchin</name>
    <dbReference type="NCBI Taxonomy" id="7668"/>
    <lineage>
        <taxon>Eukaryota</taxon>
        <taxon>Metazoa</taxon>
        <taxon>Echinodermata</taxon>
        <taxon>Eleutherozoa</taxon>
        <taxon>Echinozoa</taxon>
        <taxon>Echinoidea</taxon>
        <taxon>Euechinoidea</taxon>
        <taxon>Echinacea</taxon>
        <taxon>Camarodonta</taxon>
        <taxon>Echinidea</taxon>
        <taxon>Strongylocentrotidae</taxon>
        <taxon>Strongylocentrotus</taxon>
    </lineage>
</organism>
<dbReference type="InterPro" id="IPR008952">
    <property type="entry name" value="Tetraspanin_EC2_sf"/>
</dbReference>
<comment type="similarity">
    <text evidence="2 6">Belongs to the tetraspanin (TM4SF) family.</text>
</comment>
<proteinExistence type="inferred from homology"/>
<feature type="transmembrane region" description="Helical" evidence="6">
    <location>
        <begin position="55"/>
        <end position="79"/>
    </location>
</feature>
<dbReference type="InterPro" id="IPR000301">
    <property type="entry name" value="Tetraspanin_animals"/>
</dbReference>
<reference evidence="7" key="2">
    <citation type="submission" date="2021-01" db="UniProtKB">
        <authorList>
            <consortium name="EnsemblMetazoa"/>
        </authorList>
    </citation>
    <scope>IDENTIFICATION</scope>
</reference>
<feature type="transmembrane region" description="Helical" evidence="6">
    <location>
        <begin position="12"/>
        <end position="35"/>
    </location>
</feature>
<evidence type="ECO:0000313" key="8">
    <source>
        <dbReference type="Proteomes" id="UP000007110"/>
    </source>
</evidence>
<dbReference type="SUPFAM" id="SSF48652">
    <property type="entry name" value="Tetraspanin"/>
    <property type="match status" value="1"/>
</dbReference>
<keyword evidence="5 6" id="KW-0472">Membrane</keyword>
<dbReference type="OMA" id="LWTYFVC"/>
<evidence type="ECO:0000313" key="7">
    <source>
        <dbReference type="EnsemblMetazoa" id="XP_030845090"/>
    </source>
</evidence>
<dbReference type="EnsemblMetazoa" id="XM_030989230">
    <property type="protein sequence ID" value="XP_030845090"/>
    <property type="gene ID" value="LOC589214"/>
</dbReference>
<dbReference type="OrthoDB" id="438211at2759"/>
<dbReference type="Gene3D" id="1.10.1450.10">
    <property type="entry name" value="Tetraspanin"/>
    <property type="match status" value="1"/>
</dbReference>
<name>A0A7M7P4I3_STRPU</name>
<dbReference type="Proteomes" id="UP000007110">
    <property type="component" value="Unassembled WGS sequence"/>
</dbReference>
<dbReference type="GO" id="GO:0005886">
    <property type="term" value="C:plasma membrane"/>
    <property type="evidence" value="ECO:0000318"/>
    <property type="project" value="GO_Central"/>
</dbReference>
<dbReference type="PRINTS" id="PR00259">
    <property type="entry name" value="TMFOUR"/>
</dbReference>
<dbReference type="PANTHER" id="PTHR19282">
    <property type="entry name" value="TETRASPANIN"/>
    <property type="match status" value="1"/>
</dbReference>
<feature type="transmembrane region" description="Helical" evidence="6">
    <location>
        <begin position="226"/>
        <end position="252"/>
    </location>
</feature>
<dbReference type="InParanoid" id="A0A7M7P4I3"/>
<keyword evidence="4 6" id="KW-1133">Transmembrane helix</keyword>
<keyword evidence="8" id="KW-1185">Reference proteome</keyword>
<reference evidence="8" key="1">
    <citation type="submission" date="2015-02" db="EMBL/GenBank/DDBJ databases">
        <title>Genome sequencing for Strongylocentrotus purpuratus.</title>
        <authorList>
            <person name="Murali S."/>
            <person name="Liu Y."/>
            <person name="Vee V."/>
            <person name="English A."/>
            <person name="Wang M."/>
            <person name="Skinner E."/>
            <person name="Han Y."/>
            <person name="Muzny D.M."/>
            <person name="Worley K.C."/>
            <person name="Gibbs R.A."/>
        </authorList>
    </citation>
    <scope>NUCLEOTIDE SEQUENCE</scope>
</reference>
<dbReference type="GeneID" id="589214"/>
<dbReference type="KEGG" id="spu:589214"/>
<dbReference type="AlphaFoldDB" id="A0A7M7P4I3"/>
<sequence>MSTTPCGTFAKIVLFVVNFVFWLTGVAVLGIGIWVSVDRGTADFLQLFEDPLFKILGYSMIGIGGFVTLLGFIGCFGACHEHKWMVWLYFLIVLLLLLAEVVSTSLLFAFRSQVETFVNTKLGSTIKTQYGQENREGTTEAIDAMQRMLLCCGNHNFTDWQDSDWYQEQNPDNTTQAVLYVPQSCCIANGEKLSNRAECQESPDEINVERHSTGCFHSLYTKLLDYVWVVGGIGIGVAVLQVLLLILAVVLLRNVVDDDDEYED</sequence>
<evidence type="ECO:0000256" key="2">
    <source>
        <dbReference type="ARBA" id="ARBA00006840"/>
    </source>
</evidence>
<evidence type="ECO:0000256" key="5">
    <source>
        <dbReference type="ARBA" id="ARBA00023136"/>
    </source>
</evidence>
<dbReference type="InterPro" id="IPR018499">
    <property type="entry name" value="Tetraspanin/Peripherin"/>
</dbReference>
<evidence type="ECO:0000256" key="1">
    <source>
        <dbReference type="ARBA" id="ARBA00004141"/>
    </source>
</evidence>
<keyword evidence="3 6" id="KW-0812">Transmembrane</keyword>
<dbReference type="RefSeq" id="XP_030845090.1">
    <property type="nucleotide sequence ID" value="XM_030989230.1"/>
</dbReference>
<evidence type="ECO:0000256" key="3">
    <source>
        <dbReference type="ARBA" id="ARBA00022692"/>
    </source>
</evidence>
<dbReference type="PIRSF" id="PIRSF002419">
    <property type="entry name" value="Tetraspanin"/>
    <property type="match status" value="1"/>
</dbReference>
<comment type="subcellular location">
    <subcellularLocation>
        <location evidence="1 6">Membrane</location>
        <topology evidence="1 6">Multi-pass membrane protein</topology>
    </subcellularLocation>
</comment>
<feature type="transmembrane region" description="Helical" evidence="6">
    <location>
        <begin position="86"/>
        <end position="110"/>
    </location>
</feature>